<protein>
    <submittedName>
        <fullName evidence="1">Uncharacterized protein</fullName>
    </submittedName>
</protein>
<keyword evidence="2" id="KW-1185">Reference proteome</keyword>
<reference evidence="2" key="1">
    <citation type="submission" date="2014-01" db="EMBL/GenBank/DDBJ databases">
        <title>The Genome Sequence of Anopheles farauti FAR1 (V2).</title>
        <authorList>
            <consortium name="The Broad Institute Genomics Platform"/>
            <person name="Neafsey D.E."/>
            <person name="Besansky N."/>
            <person name="Howell P."/>
            <person name="Walton C."/>
            <person name="Young S.K."/>
            <person name="Zeng Q."/>
            <person name="Gargeya S."/>
            <person name="Fitzgerald M."/>
            <person name="Haas B."/>
            <person name="Abouelleil A."/>
            <person name="Allen A.W."/>
            <person name="Alvarado L."/>
            <person name="Arachchi H.M."/>
            <person name="Berlin A.M."/>
            <person name="Chapman S.B."/>
            <person name="Gainer-Dewar J."/>
            <person name="Goldberg J."/>
            <person name="Griggs A."/>
            <person name="Gujja S."/>
            <person name="Hansen M."/>
            <person name="Howarth C."/>
            <person name="Imamovic A."/>
            <person name="Ireland A."/>
            <person name="Larimer J."/>
            <person name="McCowan C."/>
            <person name="Murphy C."/>
            <person name="Pearson M."/>
            <person name="Poon T.W."/>
            <person name="Priest M."/>
            <person name="Roberts A."/>
            <person name="Saif S."/>
            <person name="Shea T."/>
            <person name="Sisk P."/>
            <person name="Sykes S."/>
            <person name="Wortman J."/>
            <person name="Nusbaum C."/>
            <person name="Birren B."/>
        </authorList>
    </citation>
    <scope>NUCLEOTIDE SEQUENCE [LARGE SCALE GENOMIC DNA]</scope>
    <source>
        <strain evidence="2">FAR1</strain>
    </source>
</reference>
<reference evidence="1" key="2">
    <citation type="submission" date="2020-05" db="UniProtKB">
        <authorList>
            <consortium name="EnsemblMetazoa"/>
        </authorList>
    </citation>
    <scope>IDENTIFICATION</scope>
    <source>
        <strain evidence="1">FAR1</strain>
    </source>
</reference>
<dbReference type="AlphaFoldDB" id="A0A182QH08"/>
<dbReference type="EMBL" id="AXCN02002398">
    <property type="status" value="NOT_ANNOTATED_CDS"/>
    <property type="molecule type" value="Genomic_DNA"/>
</dbReference>
<proteinExistence type="predicted"/>
<name>A0A182QH08_9DIPT</name>
<accession>A0A182QH08</accession>
<dbReference type="Proteomes" id="UP000075886">
    <property type="component" value="Unassembled WGS sequence"/>
</dbReference>
<dbReference type="VEuPathDB" id="VectorBase:AFAF009995"/>
<sequence length="126" mass="13966">MSLSVTVGLFQGSPDAWYPSLVYGVVSYGLVREFTAEWHKLVDLPFRTCTVTLLLLALDGLHVYCPESDGRAFWMSRNEVVVSPFSASIGDAPFSFPISKGEQSFINSCTDSTKARIVYDRFIIDG</sequence>
<organism evidence="1 2">
    <name type="scientific">Anopheles farauti</name>
    <dbReference type="NCBI Taxonomy" id="69004"/>
    <lineage>
        <taxon>Eukaryota</taxon>
        <taxon>Metazoa</taxon>
        <taxon>Ecdysozoa</taxon>
        <taxon>Arthropoda</taxon>
        <taxon>Hexapoda</taxon>
        <taxon>Insecta</taxon>
        <taxon>Pterygota</taxon>
        <taxon>Neoptera</taxon>
        <taxon>Endopterygota</taxon>
        <taxon>Diptera</taxon>
        <taxon>Nematocera</taxon>
        <taxon>Culicoidea</taxon>
        <taxon>Culicidae</taxon>
        <taxon>Anophelinae</taxon>
        <taxon>Anopheles</taxon>
    </lineage>
</organism>
<evidence type="ECO:0000313" key="1">
    <source>
        <dbReference type="EnsemblMetazoa" id="AFAF009995-PA"/>
    </source>
</evidence>
<evidence type="ECO:0000313" key="2">
    <source>
        <dbReference type="Proteomes" id="UP000075886"/>
    </source>
</evidence>
<dbReference type="EnsemblMetazoa" id="AFAF009995-RA">
    <property type="protein sequence ID" value="AFAF009995-PA"/>
    <property type="gene ID" value="AFAF009995"/>
</dbReference>